<dbReference type="InterPro" id="IPR043137">
    <property type="entry name" value="GGT_ssub_C"/>
</dbReference>
<dbReference type="InterPro" id="IPR052896">
    <property type="entry name" value="GGT-like_enzyme"/>
</dbReference>
<dbReference type="Pfam" id="PF01019">
    <property type="entry name" value="G_glu_transpept"/>
    <property type="match status" value="1"/>
</dbReference>
<feature type="signal peptide" evidence="1">
    <location>
        <begin position="1"/>
        <end position="25"/>
    </location>
</feature>
<dbReference type="Proteomes" id="UP001626549">
    <property type="component" value="Chromosome"/>
</dbReference>
<gene>
    <name evidence="2" type="ORF">R0137_09890</name>
</gene>
<keyword evidence="1" id="KW-0732">Signal</keyword>
<dbReference type="InterPro" id="IPR043138">
    <property type="entry name" value="GGT_lsub"/>
</dbReference>
<dbReference type="InterPro" id="IPR029055">
    <property type="entry name" value="Ntn_hydrolases_N"/>
</dbReference>
<proteinExistence type="predicted"/>
<dbReference type="Gene3D" id="3.60.20.40">
    <property type="match status" value="1"/>
</dbReference>
<evidence type="ECO:0000313" key="2">
    <source>
        <dbReference type="EMBL" id="WOJ95564.1"/>
    </source>
</evidence>
<organism evidence="2 3">
    <name type="scientific">Congregibacter brevis</name>
    <dbReference type="NCBI Taxonomy" id="3081201"/>
    <lineage>
        <taxon>Bacteria</taxon>
        <taxon>Pseudomonadati</taxon>
        <taxon>Pseudomonadota</taxon>
        <taxon>Gammaproteobacteria</taxon>
        <taxon>Cellvibrionales</taxon>
        <taxon>Halieaceae</taxon>
        <taxon>Congregibacter</taxon>
    </lineage>
</organism>
<dbReference type="PRINTS" id="PR01210">
    <property type="entry name" value="GGTRANSPTASE"/>
</dbReference>
<dbReference type="SUPFAM" id="SSF56235">
    <property type="entry name" value="N-terminal nucleophile aminohydrolases (Ntn hydrolases)"/>
    <property type="match status" value="1"/>
</dbReference>
<feature type="chain" id="PRO_5045466846" evidence="1">
    <location>
        <begin position="26"/>
        <end position="611"/>
    </location>
</feature>
<name>A0ABZ0I9V4_9GAMM</name>
<dbReference type="EMBL" id="CP136865">
    <property type="protein sequence ID" value="WOJ95564.1"/>
    <property type="molecule type" value="Genomic_DNA"/>
</dbReference>
<dbReference type="PANTHER" id="PTHR43881:SF1">
    <property type="entry name" value="GAMMA-GLUTAMYLTRANSPEPTIDASE (AFU_ORTHOLOGUE AFUA_4G13580)"/>
    <property type="match status" value="1"/>
</dbReference>
<dbReference type="RefSeq" id="WP_407326262.1">
    <property type="nucleotide sequence ID" value="NZ_CP136865.1"/>
</dbReference>
<keyword evidence="3" id="KW-1185">Reference proteome</keyword>
<dbReference type="PANTHER" id="PTHR43881">
    <property type="entry name" value="GAMMA-GLUTAMYLTRANSPEPTIDASE (AFU_ORTHOLOGUE AFUA_4G13580)"/>
    <property type="match status" value="1"/>
</dbReference>
<protein>
    <submittedName>
        <fullName evidence="2">Gamma-glutamyltransferase family protein</fullName>
    </submittedName>
</protein>
<reference evidence="2 3" key="1">
    <citation type="submission" date="2023-10" db="EMBL/GenBank/DDBJ databases">
        <title>Two novel species belonging to the OM43/NOR5 clade.</title>
        <authorList>
            <person name="Park M."/>
        </authorList>
    </citation>
    <scope>NUCLEOTIDE SEQUENCE [LARGE SCALE GENOMIC DNA]</scope>
    <source>
        <strain evidence="2 3">IMCC45268</strain>
    </source>
</reference>
<evidence type="ECO:0000313" key="3">
    <source>
        <dbReference type="Proteomes" id="UP001626549"/>
    </source>
</evidence>
<accession>A0ABZ0I9V4</accession>
<dbReference type="Gene3D" id="1.10.246.130">
    <property type="match status" value="1"/>
</dbReference>
<sequence length="611" mass="64766">MSAFSRFIALAVVVSLQVTPIHVVAQENAYPLQMSGTRVSHRPEVPGPNGLVTAGHPLASMAGLRILMAGGNAADASVAVLATLNVVRPQMSGAGGNGFFTYYDKISNKLYALSATGAAPFALDPGMLDSEELNKGIKAGVVPGLFGGWIALLQKFGTLSLAEVLAPAIGYARDGHPIEASVVRSIESSETLFREFPSSSEMFLPEGQLPQSGEKVVYSDLARTFERLVAAEQKALAAGANRSEALQAAFVLFYRGAIAKEMADFYGDNAGLFTLEDFAAYEPLWSAPIHASYRGYDIYTSPPTSRGGLEVLMQLKLVEGFDLPSMGWTDPLSQHVMIEAVKVAKADIYKYVADPRLYEVPVAGMLESDYLGERRALISKTRAMGFPGPGVPQGDAGAKAVALSSFTGLSSQEEASVPGSTTSFSIRDKNGNVMAATPTHGGAFGTGVVVGGTGLTFNNGTRVGSTSPYPDHANYARGGQVPILNNSPIIVMKDGEFVMALGTPGGETIGQTQFQVLVNVLDFGMPVQAAIEAPRFSVFAEPNFYKEGSQITLRFEDRLTQQQFDDLKDLGHDLRLAPSFSLGSIQAILKNDMGTVTAGADPRRAAQAVGW</sequence>
<evidence type="ECO:0000256" key="1">
    <source>
        <dbReference type="SAM" id="SignalP"/>
    </source>
</evidence>